<dbReference type="EMBL" id="BEZZ01002678">
    <property type="protein sequence ID" value="GCC17275.1"/>
    <property type="molecule type" value="Genomic_DNA"/>
</dbReference>
<proteinExistence type="predicted"/>
<evidence type="ECO:0000313" key="2">
    <source>
        <dbReference type="Proteomes" id="UP000287033"/>
    </source>
</evidence>
<gene>
    <name evidence="1" type="ORF">chiPu_0020521</name>
</gene>
<accession>A0A401RGM0</accession>
<keyword evidence="2" id="KW-1185">Reference proteome</keyword>
<reference evidence="1 2" key="1">
    <citation type="journal article" date="2018" name="Nat. Ecol. Evol.">
        <title>Shark genomes provide insights into elasmobranch evolution and the origin of vertebrates.</title>
        <authorList>
            <person name="Hara Y"/>
            <person name="Yamaguchi K"/>
            <person name="Onimaru K"/>
            <person name="Kadota M"/>
            <person name="Koyanagi M"/>
            <person name="Keeley SD"/>
            <person name="Tatsumi K"/>
            <person name="Tanaka K"/>
            <person name="Motone F"/>
            <person name="Kageyama Y"/>
            <person name="Nozu R"/>
            <person name="Adachi N"/>
            <person name="Nishimura O"/>
            <person name="Nakagawa R"/>
            <person name="Tanegashima C"/>
            <person name="Kiyatake I"/>
            <person name="Matsumoto R"/>
            <person name="Murakumo K"/>
            <person name="Nishida K"/>
            <person name="Terakita A"/>
            <person name="Kuratani S"/>
            <person name="Sato K"/>
            <person name="Hyodo S Kuraku.S."/>
        </authorList>
    </citation>
    <scope>NUCLEOTIDE SEQUENCE [LARGE SCALE GENOMIC DNA]</scope>
</reference>
<dbReference type="AlphaFoldDB" id="A0A401RGM0"/>
<sequence>MEPITDRRAGFPLSSPQAWLRDWPLAPPPLPVLRGLLCNKPFSADVMRLCLITRFEVWWWCKATTVC</sequence>
<organism evidence="1 2">
    <name type="scientific">Chiloscyllium punctatum</name>
    <name type="common">Brownbanded bambooshark</name>
    <name type="synonym">Hemiscyllium punctatum</name>
    <dbReference type="NCBI Taxonomy" id="137246"/>
    <lineage>
        <taxon>Eukaryota</taxon>
        <taxon>Metazoa</taxon>
        <taxon>Chordata</taxon>
        <taxon>Craniata</taxon>
        <taxon>Vertebrata</taxon>
        <taxon>Chondrichthyes</taxon>
        <taxon>Elasmobranchii</taxon>
        <taxon>Galeomorphii</taxon>
        <taxon>Galeoidea</taxon>
        <taxon>Orectolobiformes</taxon>
        <taxon>Hemiscylliidae</taxon>
        <taxon>Chiloscyllium</taxon>
    </lineage>
</organism>
<name>A0A401RGM0_CHIPU</name>
<comment type="caution">
    <text evidence="1">The sequence shown here is derived from an EMBL/GenBank/DDBJ whole genome shotgun (WGS) entry which is preliminary data.</text>
</comment>
<protein>
    <submittedName>
        <fullName evidence="1">Uncharacterized protein</fullName>
    </submittedName>
</protein>
<evidence type="ECO:0000313" key="1">
    <source>
        <dbReference type="EMBL" id="GCC17275.1"/>
    </source>
</evidence>
<dbReference type="Proteomes" id="UP000287033">
    <property type="component" value="Unassembled WGS sequence"/>
</dbReference>